<feature type="region of interest" description="Disordered" evidence="1">
    <location>
        <begin position="1"/>
        <end position="32"/>
    </location>
</feature>
<dbReference type="GO" id="GO:0016874">
    <property type="term" value="F:ligase activity"/>
    <property type="evidence" value="ECO:0007669"/>
    <property type="project" value="UniProtKB-KW"/>
</dbReference>
<accession>A0A7V4G6S4</accession>
<evidence type="ECO:0000259" key="2">
    <source>
        <dbReference type="Pfam" id="PF13298"/>
    </source>
</evidence>
<proteinExistence type="predicted"/>
<evidence type="ECO:0000313" key="3">
    <source>
        <dbReference type="EMBL" id="HGS04490.1"/>
    </source>
</evidence>
<sequence length="197" mass="21467">MPPEDALGRYRGKRHFGKTPEPAGGESPGGGEPLFVVQKHAARALHYDFRLEVDGVLKSWAVPKGPSLNPQDKRLAVPTEDHPLEYADFEGVIPEGEYGAGTVMVWDIGTFENVTEKKGVPVPLAEAVAHGHVKVILHGRKLKGGFALTRFKKTPEEAWLLVKADDEAAWAGPRDILKEAPHSVLTGRSLEEIAREG</sequence>
<name>A0A7V4G6S4_9BACT</name>
<comment type="caution">
    <text evidence="3">The sequence shown here is derived from an EMBL/GenBank/DDBJ whole genome shotgun (WGS) entry which is preliminary data.</text>
</comment>
<keyword evidence="3" id="KW-0436">Ligase</keyword>
<gene>
    <name evidence="3" type="ORF">ENT08_01930</name>
</gene>
<dbReference type="InterPro" id="IPR014144">
    <property type="entry name" value="LigD_PE_domain"/>
</dbReference>
<dbReference type="PANTHER" id="PTHR39465:SF1">
    <property type="entry name" value="DNA LIGASE D 3'-PHOSPHOESTERASE DOMAIN-CONTAINING PROTEIN"/>
    <property type="match status" value="1"/>
</dbReference>
<reference evidence="3" key="1">
    <citation type="journal article" date="2020" name="mSystems">
        <title>Genome- and Community-Level Interaction Insights into Carbon Utilization and Element Cycling Functions of Hydrothermarchaeota in Hydrothermal Sediment.</title>
        <authorList>
            <person name="Zhou Z."/>
            <person name="Liu Y."/>
            <person name="Xu W."/>
            <person name="Pan J."/>
            <person name="Luo Z.H."/>
            <person name="Li M."/>
        </authorList>
    </citation>
    <scope>NUCLEOTIDE SEQUENCE [LARGE SCALE GENOMIC DNA]</scope>
    <source>
        <strain evidence="3">SpSt-548</strain>
    </source>
</reference>
<evidence type="ECO:0000256" key="1">
    <source>
        <dbReference type="SAM" id="MobiDB-lite"/>
    </source>
</evidence>
<dbReference type="EMBL" id="DSXI01000109">
    <property type="protein sequence ID" value="HGS04490.1"/>
    <property type="molecule type" value="Genomic_DNA"/>
</dbReference>
<organism evidence="3">
    <name type="scientific">Desulfobacca acetoxidans</name>
    <dbReference type="NCBI Taxonomy" id="60893"/>
    <lineage>
        <taxon>Bacteria</taxon>
        <taxon>Pseudomonadati</taxon>
        <taxon>Thermodesulfobacteriota</taxon>
        <taxon>Desulfobaccia</taxon>
        <taxon>Desulfobaccales</taxon>
        <taxon>Desulfobaccaceae</taxon>
        <taxon>Desulfobacca</taxon>
    </lineage>
</organism>
<dbReference type="AlphaFoldDB" id="A0A7V4G6S4"/>
<dbReference type="Pfam" id="PF13298">
    <property type="entry name" value="LigD_N"/>
    <property type="match status" value="1"/>
</dbReference>
<dbReference type="PANTHER" id="PTHR39465">
    <property type="entry name" value="DNA LIGASE D, 3'-PHOSPHOESTERASE DOMAIN"/>
    <property type="match status" value="1"/>
</dbReference>
<protein>
    <submittedName>
        <fullName evidence="3">DNA ligase</fullName>
    </submittedName>
</protein>
<feature type="domain" description="DNA ligase D 3'-phosphoesterase" evidence="2">
    <location>
        <begin position="38"/>
        <end position="150"/>
    </location>
</feature>
<dbReference type="NCBIfam" id="TIGR02777">
    <property type="entry name" value="LigD_PE_dom"/>
    <property type="match status" value="1"/>
</dbReference>